<evidence type="ECO:0000313" key="1">
    <source>
        <dbReference type="EMBL" id="PKU41204.1"/>
    </source>
</evidence>
<sequence length="126" mass="13994">MRAEDTSLASNVTHTQFDASVKRLNDTVEEMLSRVMGQKQVQRRDGLQDPELVVTSFERRRGKANSSERLFSCGFVFSQLTPGVTRNHGKGRSMERTGAGVPAHLAGDKQVKIPEFTWNGKGFAEP</sequence>
<protein>
    <submittedName>
        <fullName evidence="1">Uncharacterized protein</fullName>
    </submittedName>
</protein>
<gene>
    <name evidence="1" type="ORF">llap_8489</name>
</gene>
<proteinExistence type="predicted"/>
<dbReference type="AlphaFoldDB" id="A0A2I0U557"/>
<organism evidence="1 2">
    <name type="scientific">Limosa lapponica baueri</name>
    <dbReference type="NCBI Taxonomy" id="1758121"/>
    <lineage>
        <taxon>Eukaryota</taxon>
        <taxon>Metazoa</taxon>
        <taxon>Chordata</taxon>
        <taxon>Craniata</taxon>
        <taxon>Vertebrata</taxon>
        <taxon>Euteleostomi</taxon>
        <taxon>Archelosauria</taxon>
        <taxon>Archosauria</taxon>
        <taxon>Dinosauria</taxon>
        <taxon>Saurischia</taxon>
        <taxon>Theropoda</taxon>
        <taxon>Coelurosauria</taxon>
        <taxon>Aves</taxon>
        <taxon>Neognathae</taxon>
        <taxon>Neoaves</taxon>
        <taxon>Charadriiformes</taxon>
        <taxon>Scolopacidae</taxon>
        <taxon>Limosa</taxon>
    </lineage>
</organism>
<reference evidence="2" key="2">
    <citation type="submission" date="2017-12" db="EMBL/GenBank/DDBJ databases">
        <title>Genome sequence of the Bar-tailed Godwit (Limosa lapponica baueri).</title>
        <authorList>
            <person name="Lima N.C.B."/>
            <person name="Parody-Merino A.M."/>
            <person name="Battley P.F."/>
            <person name="Fidler A.E."/>
            <person name="Prosdocimi F."/>
        </authorList>
    </citation>
    <scope>NUCLEOTIDE SEQUENCE [LARGE SCALE GENOMIC DNA]</scope>
</reference>
<name>A0A2I0U557_LIMLA</name>
<dbReference type="Proteomes" id="UP000233556">
    <property type="component" value="Unassembled WGS sequence"/>
</dbReference>
<dbReference type="EMBL" id="KZ506147">
    <property type="protein sequence ID" value="PKU41204.1"/>
    <property type="molecule type" value="Genomic_DNA"/>
</dbReference>
<evidence type="ECO:0000313" key="2">
    <source>
        <dbReference type="Proteomes" id="UP000233556"/>
    </source>
</evidence>
<keyword evidence="2" id="KW-1185">Reference proteome</keyword>
<reference evidence="2" key="1">
    <citation type="submission" date="2017-11" db="EMBL/GenBank/DDBJ databases">
        <authorList>
            <person name="Lima N.C."/>
            <person name="Parody-Merino A.M."/>
            <person name="Battley P.F."/>
            <person name="Fidler A.E."/>
            <person name="Prosdocimi F."/>
        </authorList>
    </citation>
    <scope>NUCLEOTIDE SEQUENCE [LARGE SCALE GENOMIC DNA]</scope>
</reference>
<accession>A0A2I0U557</accession>